<evidence type="ECO:0000259" key="12">
    <source>
        <dbReference type="PROSITE" id="PS50234"/>
    </source>
</evidence>
<feature type="compositionally biased region" description="Basic and acidic residues" evidence="11">
    <location>
        <begin position="4068"/>
        <end position="4088"/>
    </location>
</feature>
<dbReference type="InterPro" id="IPR027417">
    <property type="entry name" value="P-loop_NTPase"/>
</dbReference>
<dbReference type="PROSITE" id="PS50234">
    <property type="entry name" value="VWFA"/>
    <property type="match status" value="1"/>
</dbReference>
<dbReference type="Pfam" id="PF21108">
    <property type="entry name" value="MDN1_4th"/>
    <property type="match status" value="1"/>
</dbReference>
<reference evidence="14" key="1">
    <citation type="journal article" date="2011" name="Science">
        <title>The plant cell wall-decomposing machinery underlies the functional diversity of forest fungi.</title>
        <authorList>
            <person name="Eastwood D.C."/>
            <person name="Floudas D."/>
            <person name="Binder M."/>
            <person name="Majcherczyk A."/>
            <person name="Schneider P."/>
            <person name="Aerts A."/>
            <person name="Asiegbu F.O."/>
            <person name="Baker S.E."/>
            <person name="Barry K."/>
            <person name="Bendiksby M."/>
            <person name="Blumentritt M."/>
            <person name="Coutinho P.M."/>
            <person name="Cullen D."/>
            <person name="de Vries R.P."/>
            <person name="Gathman A."/>
            <person name="Goodell B."/>
            <person name="Henrissat B."/>
            <person name="Ihrmark K."/>
            <person name="Kauserud H."/>
            <person name="Kohler A."/>
            <person name="LaButti K."/>
            <person name="Lapidus A."/>
            <person name="Lavin J.L."/>
            <person name="Lee Y.-H."/>
            <person name="Lindquist E."/>
            <person name="Lilly W."/>
            <person name="Lucas S."/>
            <person name="Morin E."/>
            <person name="Murat C."/>
            <person name="Oguiza J.A."/>
            <person name="Park J."/>
            <person name="Pisabarro A.G."/>
            <person name="Riley R."/>
            <person name="Rosling A."/>
            <person name="Salamov A."/>
            <person name="Schmidt O."/>
            <person name="Schmutz J."/>
            <person name="Skrede I."/>
            <person name="Stenlid J."/>
            <person name="Wiebenga A."/>
            <person name="Xie X."/>
            <person name="Kuees U."/>
            <person name="Hibbett D.S."/>
            <person name="Hoffmeister D."/>
            <person name="Hoegberg N."/>
            <person name="Martin F."/>
            <person name="Grigoriev I.V."/>
            <person name="Watkinson S.C."/>
        </authorList>
    </citation>
    <scope>NUCLEOTIDE SEQUENCE [LARGE SCALE GENOMIC DNA]</scope>
    <source>
        <strain evidence="14">strain S7.3</strain>
    </source>
</reference>
<evidence type="ECO:0000256" key="7">
    <source>
        <dbReference type="ARBA" id="ARBA00022840"/>
    </source>
</evidence>
<comment type="similarity">
    <text evidence="3 10">Belongs to the midasin family.</text>
</comment>
<dbReference type="FunFam" id="3.40.50.300:FF:000712">
    <property type="entry name" value="Midasin"/>
    <property type="match status" value="1"/>
</dbReference>
<dbReference type="SUPFAM" id="SSF53300">
    <property type="entry name" value="vWA-like"/>
    <property type="match status" value="1"/>
</dbReference>
<dbReference type="SUPFAM" id="SSF52540">
    <property type="entry name" value="P-loop containing nucleoside triphosphate hydrolases"/>
    <property type="match status" value="6"/>
</dbReference>
<feature type="region of interest" description="Disordered" evidence="11">
    <location>
        <begin position="4027"/>
        <end position="4450"/>
    </location>
</feature>
<evidence type="ECO:0000256" key="4">
    <source>
        <dbReference type="ARBA" id="ARBA00017143"/>
    </source>
</evidence>
<evidence type="ECO:0000256" key="6">
    <source>
        <dbReference type="ARBA" id="ARBA00022741"/>
    </source>
</evidence>
<dbReference type="GO" id="GO:0016887">
    <property type="term" value="F:ATP hydrolysis activity"/>
    <property type="evidence" value="ECO:0007669"/>
    <property type="project" value="InterPro"/>
</dbReference>
<keyword evidence="5" id="KW-0597">Phosphoprotein</keyword>
<evidence type="ECO:0000256" key="9">
    <source>
        <dbReference type="ARBA" id="ARBA00023242"/>
    </source>
</evidence>
<dbReference type="GO" id="GO:0030687">
    <property type="term" value="C:preribosome, large subunit precursor"/>
    <property type="evidence" value="ECO:0007669"/>
    <property type="project" value="TreeGrafter"/>
</dbReference>
<dbReference type="EMBL" id="GL945481">
    <property type="protein sequence ID" value="EGN98495.1"/>
    <property type="molecule type" value="Genomic_DNA"/>
</dbReference>
<keyword evidence="6 10" id="KW-0547">Nucleotide-binding</keyword>
<dbReference type="Pfam" id="PF17867">
    <property type="entry name" value="AAA_lid_7"/>
    <property type="match status" value="3"/>
</dbReference>
<dbReference type="OMA" id="ILEQWHR"/>
<dbReference type="SMART" id="SM00382">
    <property type="entry name" value="AAA"/>
    <property type="match status" value="5"/>
</dbReference>
<dbReference type="GO" id="GO:0000055">
    <property type="term" value="P:ribosomal large subunit export from nucleus"/>
    <property type="evidence" value="ECO:0007669"/>
    <property type="project" value="TreeGrafter"/>
</dbReference>
<keyword evidence="14" id="KW-1185">Reference proteome</keyword>
<accession>F8Q023</accession>
<dbReference type="InterPro" id="IPR011704">
    <property type="entry name" value="ATPase_dyneun-rel_AAA"/>
</dbReference>
<feature type="compositionally biased region" description="Basic and acidic residues" evidence="11">
    <location>
        <begin position="4168"/>
        <end position="4194"/>
    </location>
</feature>
<dbReference type="PROSITE" id="PS00675">
    <property type="entry name" value="SIGMA54_INTERACT_1"/>
    <property type="match status" value="2"/>
</dbReference>
<dbReference type="Proteomes" id="UP000008063">
    <property type="component" value="Unassembled WGS sequence"/>
</dbReference>
<dbReference type="Gene3D" id="3.40.50.300">
    <property type="entry name" value="P-loop containing nucleotide triphosphate hydrolases"/>
    <property type="match status" value="6"/>
</dbReference>
<protein>
    <recommendedName>
        <fullName evidence="4 10">Midasin</fullName>
    </recommendedName>
</protein>
<feature type="compositionally biased region" description="Basic and acidic residues" evidence="11">
    <location>
        <begin position="4432"/>
        <end position="4446"/>
    </location>
</feature>
<dbReference type="FunFam" id="3.40.50.300:FF:000142">
    <property type="entry name" value="Midasin"/>
    <property type="match status" value="1"/>
</dbReference>
<dbReference type="InterPro" id="IPR036465">
    <property type="entry name" value="vWFA_dom_sf"/>
</dbReference>
<dbReference type="FunCoup" id="F8Q023">
    <property type="interactions" value="354"/>
</dbReference>
<dbReference type="HOGENOM" id="CLU_000050_0_2_1"/>
<feature type="compositionally biased region" description="Polar residues" evidence="11">
    <location>
        <begin position="4150"/>
        <end position="4162"/>
    </location>
</feature>
<dbReference type="GO" id="GO:0005524">
    <property type="term" value="F:ATP binding"/>
    <property type="evidence" value="ECO:0007669"/>
    <property type="project" value="UniProtKB-KW"/>
</dbReference>
<comment type="function">
    <text evidence="10">Nuclear chaperone required for maturation and nuclear export of pre-60S ribosome subunits.</text>
</comment>
<evidence type="ECO:0000256" key="1">
    <source>
        <dbReference type="ARBA" id="ARBA00004604"/>
    </source>
</evidence>
<dbReference type="Pfam" id="PF07728">
    <property type="entry name" value="AAA_5"/>
    <property type="match status" value="8"/>
</dbReference>
<evidence type="ECO:0000256" key="8">
    <source>
        <dbReference type="ARBA" id="ARBA00023186"/>
    </source>
</evidence>
<evidence type="ECO:0000256" key="11">
    <source>
        <dbReference type="SAM" id="MobiDB-lite"/>
    </source>
</evidence>
<feature type="region of interest" description="Disordered" evidence="11">
    <location>
        <begin position="4500"/>
        <end position="4519"/>
    </location>
</feature>
<proteinExistence type="inferred from homology"/>
<dbReference type="PIRSF" id="PIRSF010340">
    <property type="entry name" value="Midasin"/>
    <property type="match status" value="1"/>
</dbReference>
<dbReference type="InterPro" id="IPR048617">
    <property type="entry name" value="MDN1_AAA_lid_4"/>
</dbReference>
<evidence type="ECO:0000313" key="13">
    <source>
        <dbReference type="EMBL" id="EGN98495.1"/>
    </source>
</evidence>
<feature type="compositionally biased region" description="Basic and acidic residues" evidence="11">
    <location>
        <begin position="4271"/>
        <end position="4281"/>
    </location>
</feature>
<dbReference type="Pfam" id="PF17865">
    <property type="entry name" value="AAA_lid_5"/>
    <property type="match status" value="1"/>
</dbReference>
<dbReference type="CDD" id="cd00009">
    <property type="entry name" value="AAA"/>
    <property type="match status" value="2"/>
</dbReference>
<feature type="compositionally biased region" description="Basic and acidic residues" evidence="11">
    <location>
        <begin position="4350"/>
        <end position="4359"/>
    </location>
</feature>
<organism evidence="14">
    <name type="scientific">Serpula lacrymans var. lacrymans (strain S7.3)</name>
    <name type="common">Dry rot fungus</name>
    <dbReference type="NCBI Taxonomy" id="936435"/>
    <lineage>
        <taxon>Eukaryota</taxon>
        <taxon>Fungi</taxon>
        <taxon>Dikarya</taxon>
        <taxon>Basidiomycota</taxon>
        <taxon>Agaricomycotina</taxon>
        <taxon>Agaricomycetes</taxon>
        <taxon>Agaricomycetidae</taxon>
        <taxon>Boletales</taxon>
        <taxon>Coniophorineae</taxon>
        <taxon>Serpulaceae</taxon>
        <taxon>Serpula</taxon>
    </lineage>
</organism>
<dbReference type="PANTHER" id="PTHR48103">
    <property type="entry name" value="MIDASIN-RELATED"/>
    <property type="match status" value="1"/>
</dbReference>
<gene>
    <name evidence="13" type="ORF">SERLA73DRAFT_110025</name>
</gene>
<dbReference type="InParanoid" id="F8Q023"/>
<feature type="compositionally biased region" description="Gly residues" evidence="11">
    <location>
        <begin position="4040"/>
        <end position="4050"/>
    </location>
</feature>
<feature type="compositionally biased region" description="Polar residues" evidence="11">
    <location>
        <begin position="4384"/>
        <end position="4410"/>
    </location>
</feature>
<feature type="compositionally biased region" description="Acidic residues" evidence="11">
    <location>
        <begin position="4089"/>
        <end position="4102"/>
    </location>
</feature>
<dbReference type="GO" id="GO:0000027">
    <property type="term" value="P:ribosomal large subunit assembly"/>
    <property type="evidence" value="ECO:0007669"/>
    <property type="project" value="InterPro"/>
</dbReference>
<dbReference type="OrthoDB" id="5186at2759"/>
<dbReference type="GO" id="GO:0005654">
    <property type="term" value="C:nucleoplasm"/>
    <property type="evidence" value="ECO:0007669"/>
    <property type="project" value="UniProtKB-SubCell"/>
</dbReference>
<dbReference type="InterPro" id="IPR012099">
    <property type="entry name" value="Midasin"/>
</dbReference>
<dbReference type="STRING" id="936435.F8Q023"/>
<dbReference type="InterPro" id="IPR025662">
    <property type="entry name" value="Sigma_54_int_dom_ATP-bd_1"/>
</dbReference>
<keyword evidence="7 10" id="KW-0067">ATP-binding</keyword>
<dbReference type="InterPro" id="IPR040848">
    <property type="entry name" value="AAA_lid_7"/>
</dbReference>
<dbReference type="GO" id="GO:0005730">
    <property type="term" value="C:nucleolus"/>
    <property type="evidence" value="ECO:0007669"/>
    <property type="project" value="UniProtKB-SubCell"/>
</dbReference>
<evidence type="ECO:0000256" key="5">
    <source>
        <dbReference type="ARBA" id="ARBA00022553"/>
    </source>
</evidence>
<dbReference type="InterPro" id="IPR002035">
    <property type="entry name" value="VWF_A"/>
</dbReference>
<feature type="compositionally biased region" description="Acidic residues" evidence="11">
    <location>
        <begin position="4246"/>
        <end position="4268"/>
    </location>
</feature>
<dbReference type="InterPro" id="IPR041190">
    <property type="entry name" value="Midasin_AAA_lid_5"/>
</dbReference>
<keyword evidence="9 10" id="KW-0539">Nucleus</keyword>
<feature type="compositionally biased region" description="Acidic residues" evidence="11">
    <location>
        <begin position="4300"/>
        <end position="4309"/>
    </location>
</feature>
<sequence>MAFTNTVHDPLTINLAKQTRALLCCIPAESIYAQNVIQASSPKDLLSTLSRLLAVPALTLLVAKTFRPLLLDLCVRWLHDDDDLENRFAALCLLIEPHEEIFPVFSVFLRKPFFENGPLDFVMASLAPGTLDSARLHRVLLAYYRLLQANRLLPHHRIWSLSPLSALIWTPHPDTGVRWLAIRCYSLQSGMGEAEREKIETCVLGEICGVDCPITYEQNTDGIVKELDGWLLPTLETKRIIDARNALIEDDQNFYTYEDGDICQPLLDSDLSRSTANIHGVFLLRSSVPSEVSPTVVATPSAIESLRVIALHISSCLPILLTSAPSSGKSLFLSYLASALYPSTKNKIVTVHLADTSLDPRSLLGSYVSSPTQLGTFEWKDGILVRAMKEGRWVVFEDIDRGSSEVLGLIKPLVESLGLGNWIGCRAAMEVPHRGRVEAEEGFAIFATRSVMSSRNDSFPSPSFFGAHKFHEINVSSPTATEVKAIIDAQFPKLAGSTAQALIELWGSVRSLGSTASVRSVGLRELEKFCHRIETLLPPNHQPMDIEFTPGGPAILTSVFPNPTIREDIYLEARDVFFGAGTLTASARAHCDRMADVVAEHLGLDSDRRRWVLTGRTPDFEVEKDVNGQSVSVRVGRTRLLARSTRASIMPALERPFAMHKPAVCLLSRIATAVSLAEPVLLTGETGTGKTSVVTHLASLLRRPLISLNLSHQTESSDLLGGFKPIDARIPGAILQERFLELFGRTFSWKKNAKFSDTVRKAVADAKWKRVVGLWKESVRLARDRIHARQNENAADDVHKNVDADAPRKRRKVEATSLQESEVAWSAFQEDVEEFEVQHTQGKGKFAFDFVEGPLVRALRSGDWILLDEINLASPETLECITGLLRGPTASITLTEQGSLEPVPRHPDFRLFACMNPATDVGKKDLPPNIRSRFTEIDVPPPDADRETLLSIVAQYIGPSAVGDKAAIMNVAEFYSAVKKLAEDRQIADGSNHRPHYSMRTLARALTFAADIASAYSLRRALWEGCLMAFTMVLDQPSSEIVTNLAQKHVLAGVRNPRSLLSKEPSVPKTRPPEDFVKFGPFYLEKGGLTIDPFDDYIITPSVEKKLVDLARIIITRRFPVLIEGPTSSGKTSSIEYLARRTGHRFIRINNHDHTDIQEYLGSYVSDPNTGKLVFKDGLLVRALRNGDWIVLDELNLAPTDVLEALNRLLDDNRELIIPETQEVIRPHPHFMLFATQNPPGVYAGRKVLSRAFRNRFLEVHFEDVPQVELETILCQRCRIAPSYSQRIVSVFRELQKRRQSGRVFESKQGFATLRDLFRWAGRDAIGYQELAENGYMLLAERARRDDDKVVVKEVIESVMKVRIDEKEMYNFRDGMDHFVDCPIPSKSQIVWTAAMRRLFVLVARALRFNEPVLLVGETGSGKTSVCQIFAEITSKQLYAVNCHQNTETADLIGGLRPIRNRSGAQAEILREVSVILERLGLTNMETDVRGLIERIAGLLNTDLDATVISSLKDLHHRLLQTTSIFEWNDGPLVDAMRNGDVFLLDEISLADDSVLERLNSVLEPGRTIVLAERGGDNIDYSSIHAAEGFKLMATMNPGGDYGKKELSPALRNRFTEIWVPPVDNRSDLHLIVESSWGYDIFKPYTNHLLDFTEWLQEKIDRSVCSLRDILAWVNFSNAVYSTEITGHIQMDAIFHHAAHMTFIDGFGSLPQLSGYSSDALRELEAETICKLQELVPSSDHDGSLTFARDSSKLVQLGSFAISKGPEEPSVHNFSLQAPTTRENASRVLRACQVPKPILLEGSPGVGKTALITALANITGHHLCRINLSDQTDLIDLFGSDLPVEDGQPGEFAWKDAEFLRAVQEGYWVLLDEMNLAPQAVLEGLNAILDHRGSVYIPELGRSFNRHPAFRVFAAQNPLHQGGGRKGLPKSFVNRFTKVYMEDLSADDLLLISQQLFPERNADILRAMITYNTRLNQEVVIKRSFGRDGSPWEFNLRDVIRWGELLRSYGFSGQPIDCLRNIYLNRFRLPADRESARLLFEDIFSVSTSHLTYAPYPFLSPSHFRIGRFEMARKNTTLLARPRCVLQSHLSALESIGTCISQSWLVILTGRHSTGKTELLRVMANLTGNHLHELSINSATDTMDILGSFEQVDHHARVYRLAEQVLLLVEQTARYSSGSAVSYTSYYELRKTIQFSSSNFVPVHRILQSVASVLHDFDLCVSGDRAGPWTSKKAELELQMQCLTAMPNAIGRFEWVDGPLVQAMKEGFWLVLDGANLCNPSVLDRLNSLCELDGVLALSERGYVDGKVPMLRPHPNFRLFMTVDPHHGELSRAMRNRGIETAVLGDFTEEDERRLCDYLRFPQTQRMNSPIAFAMYESVRRGIYSQTPFQVVGNGWPSGSSVDQDVASSFLGSHASFFASLPSPPPSSVEKEALPHFLVRAVAPNFIPIWLRFLHSLDLKMQADLALTQTMLRDFLTSGLSQVISSMSRSYVSLTGMSPSLAEYQVKTSKNRGIASQEVESLPKKDKGASQRLHDALGLVLQELQTTASVVLRDLSHDTQLDMENCELSIKLLPYARYLRSAMFQESFDHSAVQVISKWMDDALRGSRPAFSRLAHAARLLEDAVSLTSGQGISQIWSTFFNRKASSIPSSDLKRLENAACLIILVNLNVLDIRREVLHLMAASTVDTIPLSKEQSIITDLVDRLGQHLSDDRNDRSRQCHDDPCLLIIELFVLSQANSDLSSISSCFKESFPGVVFSGVHQQGEEGYIAPLTTLLSFCEQATNSAFLRAFQRFLKPALYHMATQHQSASNELSALGRCWIALSRFILELFVPNVPVDPSSFIRCSSDFWRHEEALLLHQLNLHFDLERQTTSNGSNSVIRHLNDSLAEVRERLDNYSTDIPHRPDIARLHMFWSEVQQFLAHVLSPPKIDALLLHLESGDPSTFVREEVVQESISAFCQRLDMIYPDFQDIAIVIQLALLHMRLGLRLARCSAQLSADTAAEPSAKLAKALISFPSVQSADMLRTLGESTPHTCMSALEHILLNLSATAVKTSLEDITEYTDDIELAYEQIFRLWRIDRTRADGLDRESQSLYRRSGLDHDATAEAVAEEQDFLELFPTFEDVLEEENQSRSQINYKENSCLVNVLQVEQLLGIHYTLFELPPVFDVGFMSSTSVKFRQARRVALSSLLETSSSSLPDILDSMSLPLQFMLLQDQLSELKEAPIPSKAFNFYTDANLIEAQKATLVLEALRTRLTVLGEDWPDQMVLQHLKSRCETILAFDFRCPIAKILSALEQLLVQTNDWEMYAHRENNLKSHQHALTSLIIDWRRLELSCWQTLLRSHSDSFASTVSEYWFHLYEVTVQGTLAAVDEGSEVSADYLRQLTNLLDDFICSSPIGQFQPRMRLLASFGSFVSKLMVTKAKMYGSALERVQLILKSTWRYYQLFSLRLSTYLEDQRSTLEKEVEGFIKLASWKDVNVQALKQSAQRTHHNLYKIIRKYRDTLRQPIADRLLPVFAGDGECQLMETTRTRQSSPPPLLSTSLSISGKPALLGPAYLTNLAGTLQKFETFIESRVQTFLQQYQAQVVDQMAVDVIVTSQNLANEVVPPSLSQEKRRKYGKTILVRKRRAWSDLLKELKRMGLSANLKPEMLCLLRDDSWIRQQPIMATASDSIFVEKGEVYFDRLRGALPSLRALLPNHHSDIATRDLLRGITLLESGYSLALDGRNRYVLFFSYRKALILSLRLARTLASFQELHKISKRLEILAQAPKFTKFGHSLFAELRSILNTLNKASHALDELAEGVETFDNLNTECTVTALAKKAKSICICTTAFPLVDEHMFVLDVVRHLRGLPIQLNEMLAAEPRLHYLLHPVENWISEQGIPTLLPSDLSRTLEGNETNVFIDVLLINVQTMLSHCPTTCEVKPSEPTPDGFIRNGLRIMSQFTSLLDVNGVVEKVRTAADQLSGSSQSDTQERLKYILPFLRRYTDFAQEQLMALAEWIKALFKLCFVLCSVMHNVAKQGFCTPPDVEDSGSGPDSGEATGGVGLGEGAGSENVSKEIEDESQVEGLKGDDAEDAAQKEHGDDKDAIEMGDDFGGEMEDVPDTGSQDEGSDSESDQELDEQIEDLGPSDPSAVDEKLWGDESGPDSNEMDQTQQDRSTANEDNSDVVAKEEKEEKQRDKPIDSKKEEETREGDSMDDVGDDAANSEHDQEDKDSDFPNANGAPIDNHIPDADTLDLPEDMKLEDDLQGPPDAEDIASEDEGQLDENTDVPMKDDTPHDGSEPLDEDDVMEPPHNMEGDDTRDEGDNEMDAGAVAQPDLSAGEGESGMDDPTQGQDGSTEPQTSGSSGEMKPDDMEPKASENALEQTGGPEEQSRNDLLDASQAVETSTSATQRGEGSSQESNDLANNPMRNLGDALKEIQQRFQEIFDGDASVKEPIKQSDKPPDQVEYDYSENVDHDMQALGPAGEEQVAKLNDLKLVDHDQPKDEAGAAMDMDISPTEQQEKIQPISSLHAKPSTEGVQDDVEGAIAQIESRSNGSKEPLPSVPDASLMKAESDMDDSEEVTFDRAEAELRTWQAQSYSEDGAERIWRLYETLTHDLSYALCEQLRLILEPTMATRLKGDYRTGKRLNMKKIIPYIASDYTKDKIWLRRTRPSQREYQILIALDDSRSMAESHSVHLAYETLALVSKALSRLEVGDIAIAKFGEAVDIIHGFDEGPFTDQAGTKVVNAFRFDQKATNVLSLVETSLKVLEVAREGRSMRSASAADLWQLEIIISDGICQDHDRLRAMLRRAAGQRVMIVFIVIDSLHSAAGSTDNRTSSELAGSQNSILSMNQVAYKMVDGRMELQMERYMDSFPFDYYVVLRSVEALPEVLSGTLRQFFERISEE</sequence>
<feature type="compositionally biased region" description="Acidic residues" evidence="11">
    <location>
        <begin position="4109"/>
        <end position="4124"/>
    </location>
</feature>
<name>F8Q023_SERL3</name>
<evidence type="ECO:0000256" key="3">
    <source>
        <dbReference type="ARBA" id="ARBA00007188"/>
    </source>
</evidence>
<dbReference type="FunFam" id="3.40.50.300:FF:001368">
    <property type="entry name" value="Midasin"/>
    <property type="match status" value="1"/>
</dbReference>
<evidence type="ECO:0000256" key="2">
    <source>
        <dbReference type="ARBA" id="ARBA00004642"/>
    </source>
</evidence>
<feature type="compositionally biased region" description="Polar residues" evidence="11">
    <location>
        <begin position="4332"/>
        <end position="4347"/>
    </location>
</feature>
<keyword evidence="8 10" id="KW-0143">Chaperone</keyword>
<comment type="subcellular location">
    <subcellularLocation>
        <location evidence="1">Nucleus</location>
        <location evidence="1">Nucleolus</location>
    </subcellularLocation>
    <subcellularLocation>
        <location evidence="2">Nucleus</location>
        <location evidence="2">Nucleoplasm</location>
    </subcellularLocation>
</comment>
<evidence type="ECO:0000256" key="10">
    <source>
        <dbReference type="PIRNR" id="PIRNR010340"/>
    </source>
</evidence>
<feature type="domain" description="VWFA" evidence="12">
    <location>
        <begin position="4661"/>
        <end position="4857"/>
    </location>
</feature>
<dbReference type="InterPro" id="IPR003593">
    <property type="entry name" value="AAA+_ATPase"/>
</dbReference>
<evidence type="ECO:0000313" key="14">
    <source>
        <dbReference type="Proteomes" id="UP000008063"/>
    </source>
</evidence>
<dbReference type="PANTHER" id="PTHR48103:SF2">
    <property type="entry name" value="MIDASIN"/>
    <property type="match status" value="1"/>
</dbReference>